<dbReference type="Pfam" id="PF03664">
    <property type="entry name" value="Glyco_hydro_62"/>
    <property type="match status" value="1"/>
</dbReference>
<evidence type="ECO:0000256" key="2">
    <source>
        <dbReference type="ARBA" id="ARBA00004613"/>
    </source>
</evidence>
<dbReference type="GO" id="GO:0046373">
    <property type="term" value="P:L-arabinose metabolic process"/>
    <property type="evidence" value="ECO:0007669"/>
    <property type="project" value="InterPro"/>
</dbReference>
<keyword evidence="13" id="KW-1185">Reference proteome</keyword>
<dbReference type="STRING" id="1156394.T0PLN4"/>
<evidence type="ECO:0000256" key="5">
    <source>
        <dbReference type="ARBA" id="ARBA00022525"/>
    </source>
</evidence>
<comment type="similarity">
    <text evidence="3">Belongs to the glycosyl hydrolase 62 family.</text>
</comment>
<dbReference type="VEuPathDB" id="FungiDB:SDRG_15886"/>
<keyword evidence="7" id="KW-0378">Hydrolase</keyword>
<comment type="caution">
    <text evidence="9">Lacks conserved residue(s) required for the propagation of feature annotation.</text>
</comment>
<evidence type="ECO:0000256" key="7">
    <source>
        <dbReference type="ARBA" id="ARBA00022801"/>
    </source>
</evidence>
<dbReference type="GO" id="GO:0046556">
    <property type="term" value="F:alpha-L-arabinofuranosidase activity"/>
    <property type="evidence" value="ECO:0007669"/>
    <property type="project" value="UniProtKB-EC"/>
</dbReference>
<dbReference type="eggNOG" id="ENOG502QR18">
    <property type="taxonomic scope" value="Eukaryota"/>
</dbReference>
<keyword evidence="6" id="KW-0732">Signal</keyword>
<name>T0PLN4_SAPDV</name>
<dbReference type="GO" id="GO:0005576">
    <property type="term" value="C:extracellular region"/>
    <property type="evidence" value="ECO:0007669"/>
    <property type="project" value="UniProtKB-SubCell"/>
</dbReference>
<comment type="similarity">
    <text evidence="9">Belongs to the glycosyl hydrolase 11 (cellulase G) family.</text>
</comment>
<dbReference type="InterPro" id="IPR005193">
    <property type="entry name" value="GH62_arabinosidase"/>
</dbReference>
<gene>
    <name evidence="12" type="ORF">SDRG_15886</name>
</gene>
<dbReference type="CDD" id="cd08987">
    <property type="entry name" value="GH62"/>
    <property type="match status" value="1"/>
</dbReference>
<dbReference type="PROSITE" id="PS51761">
    <property type="entry name" value="GH11_3"/>
    <property type="match status" value="1"/>
</dbReference>
<reference evidence="12 13" key="1">
    <citation type="submission" date="2012-04" db="EMBL/GenBank/DDBJ databases">
        <title>The Genome Sequence of Saprolegnia declina VS20.</title>
        <authorList>
            <consortium name="The Broad Institute Genome Sequencing Platform"/>
            <person name="Russ C."/>
            <person name="Nusbaum C."/>
            <person name="Tyler B."/>
            <person name="van West P."/>
            <person name="Dieguez-Uribeondo J."/>
            <person name="de Bruijn I."/>
            <person name="Tripathy S."/>
            <person name="Jiang R."/>
            <person name="Young S.K."/>
            <person name="Zeng Q."/>
            <person name="Gargeya S."/>
            <person name="Fitzgerald M."/>
            <person name="Haas B."/>
            <person name="Abouelleil A."/>
            <person name="Alvarado L."/>
            <person name="Arachchi H.M."/>
            <person name="Berlin A."/>
            <person name="Chapman S.B."/>
            <person name="Goldberg J."/>
            <person name="Griggs A."/>
            <person name="Gujja S."/>
            <person name="Hansen M."/>
            <person name="Howarth C."/>
            <person name="Imamovic A."/>
            <person name="Larimer J."/>
            <person name="McCowen C."/>
            <person name="Montmayeur A."/>
            <person name="Murphy C."/>
            <person name="Neiman D."/>
            <person name="Pearson M."/>
            <person name="Priest M."/>
            <person name="Roberts A."/>
            <person name="Saif S."/>
            <person name="Shea T."/>
            <person name="Sisk P."/>
            <person name="Sykes S."/>
            <person name="Wortman J."/>
            <person name="Nusbaum C."/>
            <person name="Birren B."/>
        </authorList>
    </citation>
    <scope>NUCLEOTIDE SEQUENCE [LARGE SCALE GENOMIC DNA]</scope>
    <source>
        <strain evidence="12 13">VS20</strain>
    </source>
</reference>
<evidence type="ECO:0000256" key="3">
    <source>
        <dbReference type="ARBA" id="ARBA00007396"/>
    </source>
</evidence>
<evidence type="ECO:0000256" key="10">
    <source>
        <dbReference type="SAM" id="MobiDB-lite"/>
    </source>
</evidence>
<comment type="catalytic activity">
    <reaction evidence="1">
        <text>Hydrolysis of terminal non-reducing alpha-L-arabinofuranoside residues in alpha-L-arabinosides.</text>
        <dbReference type="EC" id="3.2.1.55"/>
    </reaction>
</comment>
<accession>T0PLN4</accession>
<dbReference type="InterPro" id="IPR023296">
    <property type="entry name" value="Glyco_hydro_beta-prop_sf"/>
</dbReference>
<sequence>MKIGTTLVYQIVATEGYHSSGSASITVAADGALPKPTAAPVQPTTKPTTKPTVKPTAKPASNASLPSSFKWSSSGPLISAKADGKGVNAIKDPTIVQVNGQYHVFASTASKAGYNLVYLTFSDWAKAQAAQFHYLDATPIGKGYRAAPEVFFFKPHNLWYLVYQNGNAAYSTNKDIANPAGWSAPQNFYASQPSIIKQNIGNGNWVDMFVICDATNCHLFSSDDNGHLYRSSTSINNFPRGFGEPVIALQDTVNKFALFEASCIYRIGNDYVLNIEAIGSDGHRYFRSWKASSLSGAWNALANTEANPFARASNVQFANGAAWTKSISHGELVRTQTDQTLTVDPCQPLRFLYQGLDPKAGGDYDALPYKLGLLTQTNAVKC</sequence>
<evidence type="ECO:0000313" key="13">
    <source>
        <dbReference type="Proteomes" id="UP000030762"/>
    </source>
</evidence>
<evidence type="ECO:0000256" key="6">
    <source>
        <dbReference type="ARBA" id="ARBA00022729"/>
    </source>
</evidence>
<dbReference type="Gene3D" id="2.115.10.20">
    <property type="entry name" value="Glycosyl hydrolase domain, family 43"/>
    <property type="match status" value="1"/>
</dbReference>
<proteinExistence type="inferred from homology"/>
<feature type="domain" description="GH11" evidence="11">
    <location>
        <begin position="1"/>
        <end position="28"/>
    </location>
</feature>
<comment type="subcellular location">
    <subcellularLocation>
        <location evidence="2">Secreted</location>
    </subcellularLocation>
</comment>
<keyword evidence="8" id="KW-0326">Glycosidase</keyword>
<dbReference type="EMBL" id="JH767235">
    <property type="protein sequence ID" value="EQC26299.1"/>
    <property type="molecule type" value="Genomic_DNA"/>
</dbReference>
<evidence type="ECO:0000256" key="9">
    <source>
        <dbReference type="PROSITE-ProRule" id="PRU01097"/>
    </source>
</evidence>
<dbReference type="AlphaFoldDB" id="T0PLN4"/>
<evidence type="ECO:0000256" key="8">
    <source>
        <dbReference type="ARBA" id="ARBA00023295"/>
    </source>
</evidence>
<feature type="region of interest" description="Disordered" evidence="10">
    <location>
        <begin position="36"/>
        <end position="68"/>
    </location>
</feature>
<evidence type="ECO:0000313" key="12">
    <source>
        <dbReference type="EMBL" id="EQC26299.1"/>
    </source>
</evidence>
<protein>
    <recommendedName>
        <fullName evidence="4">non-reducing end alpha-L-arabinofuranosidase</fullName>
        <ecNumber evidence="4">3.2.1.55</ecNumber>
    </recommendedName>
</protein>
<dbReference type="PANTHER" id="PTHR40631:SF2">
    <property type="entry name" value="ALPHA-L-ARABINOFURANOSIDASE"/>
    <property type="match status" value="1"/>
</dbReference>
<dbReference type="InterPro" id="IPR033123">
    <property type="entry name" value="GH11_dom"/>
</dbReference>
<dbReference type="SUPFAM" id="SSF75005">
    <property type="entry name" value="Arabinanase/levansucrase/invertase"/>
    <property type="match status" value="1"/>
</dbReference>
<evidence type="ECO:0000256" key="1">
    <source>
        <dbReference type="ARBA" id="ARBA00001462"/>
    </source>
</evidence>
<organism evidence="12 13">
    <name type="scientific">Saprolegnia diclina (strain VS20)</name>
    <dbReference type="NCBI Taxonomy" id="1156394"/>
    <lineage>
        <taxon>Eukaryota</taxon>
        <taxon>Sar</taxon>
        <taxon>Stramenopiles</taxon>
        <taxon>Oomycota</taxon>
        <taxon>Saprolegniomycetes</taxon>
        <taxon>Saprolegniales</taxon>
        <taxon>Saprolegniaceae</taxon>
        <taxon>Saprolegnia</taxon>
    </lineage>
</organism>
<evidence type="ECO:0000259" key="11">
    <source>
        <dbReference type="PROSITE" id="PS51761"/>
    </source>
</evidence>
<dbReference type="EC" id="3.2.1.55" evidence="4"/>
<dbReference type="PANTHER" id="PTHR40631">
    <property type="entry name" value="ALPHA-L-ARABINOFURANOSIDASE AXHA-2-RELATED"/>
    <property type="match status" value="1"/>
</dbReference>
<dbReference type="GeneID" id="19956613"/>
<evidence type="ECO:0000256" key="4">
    <source>
        <dbReference type="ARBA" id="ARBA00012670"/>
    </source>
</evidence>
<dbReference type="RefSeq" id="XP_008620294.1">
    <property type="nucleotide sequence ID" value="XM_008622072.1"/>
</dbReference>
<dbReference type="OrthoDB" id="3156236at2759"/>
<feature type="compositionally biased region" description="Low complexity" evidence="10">
    <location>
        <begin position="36"/>
        <end position="60"/>
    </location>
</feature>
<dbReference type="InParanoid" id="T0PLN4"/>
<dbReference type="Proteomes" id="UP000030762">
    <property type="component" value="Unassembled WGS sequence"/>
</dbReference>
<keyword evidence="5" id="KW-0964">Secreted</keyword>